<comment type="caution">
    <text evidence="2">The sequence shown here is derived from an EMBL/GenBank/DDBJ whole genome shotgun (WGS) entry which is preliminary data.</text>
</comment>
<accession>A0AAD9ITP6</accession>
<dbReference type="AlphaFoldDB" id="A0AAD9ITP6"/>
<reference evidence="2" key="1">
    <citation type="journal article" date="2023" name="Mol. Biol. Evol.">
        <title>Third-Generation Sequencing Reveals the Adaptive Role of the Epigenome in Three Deep-Sea Polychaetes.</title>
        <authorList>
            <person name="Perez M."/>
            <person name="Aroh O."/>
            <person name="Sun Y."/>
            <person name="Lan Y."/>
            <person name="Juniper S.K."/>
            <person name="Young C.R."/>
            <person name="Angers B."/>
            <person name="Qian P.Y."/>
        </authorList>
    </citation>
    <scope>NUCLEOTIDE SEQUENCE</scope>
    <source>
        <strain evidence="2">R07B-5</strain>
    </source>
</reference>
<feature type="compositionally biased region" description="Polar residues" evidence="1">
    <location>
        <begin position="1"/>
        <end position="14"/>
    </location>
</feature>
<keyword evidence="3" id="KW-1185">Reference proteome</keyword>
<feature type="non-terminal residue" evidence="2">
    <location>
        <position position="43"/>
    </location>
</feature>
<sequence length="43" mass="4804">MLSTSGRIAVTQRSRQAKVSPRRLSCNSSPGCMRPRKSRRKTA</sequence>
<feature type="compositionally biased region" description="Basic residues" evidence="1">
    <location>
        <begin position="34"/>
        <end position="43"/>
    </location>
</feature>
<protein>
    <submittedName>
        <fullName evidence="2">Uncharacterized protein</fullName>
    </submittedName>
</protein>
<dbReference type="EMBL" id="JAODUO010005976">
    <property type="protein sequence ID" value="KAK2140100.1"/>
    <property type="molecule type" value="Genomic_DNA"/>
</dbReference>
<evidence type="ECO:0000313" key="2">
    <source>
        <dbReference type="EMBL" id="KAK2140100.1"/>
    </source>
</evidence>
<evidence type="ECO:0000256" key="1">
    <source>
        <dbReference type="SAM" id="MobiDB-lite"/>
    </source>
</evidence>
<name>A0AAD9ITP6_RIDPI</name>
<evidence type="ECO:0000313" key="3">
    <source>
        <dbReference type="Proteomes" id="UP001209878"/>
    </source>
</evidence>
<proteinExistence type="predicted"/>
<dbReference type="Proteomes" id="UP001209878">
    <property type="component" value="Unassembled WGS sequence"/>
</dbReference>
<gene>
    <name evidence="2" type="ORF">NP493_5987g00003</name>
</gene>
<organism evidence="2 3">
    <name type="scientific">Ridgeia piscesae</name>
    <name type="common">Tubeworm</name>
    <dbReference type="NCBI Taxonomy" id="27915"/>
    <lineage>
        <taxon>Eukaryota</taxon>
        <taxon>Metazoa</taxon>
        <taxon>Spiralia</taxon>
        <taxon>Lophotrochozoa</taxon>
        <taxon>Annelida</taxon>
        <taxon>Polychaeta</taxon>
        <taxon>Sedentaria</taxon>
        <taxon>Canalipalpata</taxon>
        <taxon>Sabellida</taxon>
        <taxon>Siboglinidae</taxon>
        <taxon>Ridgeia</taxon>
    </lineage>
</organism>
<feature type="region of interest" description="Disordered" evidence="1">
    <location>
        <begin position="1"/>
        <end position="43"/>
    </location>
</feature>